<dbReference type="AlphaFoldDB" id="A0AAE3QS21"/>
<dbReference type="InterPro" id="IPR003018">
    <property type="entry name" value="GAF"/>
</dbReference>
<keyword evidence="1" id="KW-0175">Coiled coil</keyword>
<feature type="transmembrane region" description="Helical" evidence="2">
    <location>
        <begin position="9"/>
        <end position="29"/>
    </location>
</feature>
<dbReference type="SUPFAM" id="SSF55781">
    <property type="entry name" value="GAF domain-like"/>
    <property type="match status" value="1"/>
</dbReference>
<feature type="coiled-coil region" evidence="1">
    <location>
        <begin position="490"/>
        <end position="535"/>
    </location>
</feature>
<keyword evidence="2" id="KW-0472">Membrane</keyword>
<evidence type="ECO:0000313" key="4">
    <source>
        <dbReference type="EMBL" id="MDJ1482383.1"/>
    </source>
</evidence>
<feature type="transmembrane region" description="Helical" evidence="2">
    <location>
        <begin position="186"/>
        <end position="207"/>
    </location>
</feature>
<gene>
    <name evidence="4" type="ORF">QNI16_17895</name>
</gene>
<dbReference type="Gene3D" id="3.30.450.40">
    <property type="match status" value="1"/>
</dbReference>
<dbReference type="SMART" id="SM00065">
    <property type="entry name" value="GAF"/>
    <property type="match status" value="1"/>
</dbReference>
<comment type="caution">
    <text evidence="4">The sequence shown here is derived from an EMBL/GenBank/DDBJ whole genome shotgun (WGS) entry which is preliminary data.</text>
</comment>
<dbReference type="Proteomes" id="UP001241110">
    <property type="component" value="Unassembled WGS sequence"/>
</dbReference>
<reference evidence="4" key="1">
    <citation type="submission" date="2023-05" db="EMBL/GenBank/DDBJ databases">
        <authorList>
            <person name="Zhang X."/>
        </authorList>
    </citation>
    <scope>NUCLEOTIDE SEQUENCE</scope>
    <source>
        <strain evidence="4">YF14B1</strain>
    </source>
</reference>
<keyword evidence="2" id="KW-1133">Transmembrane helix</keyword>
<feature type="domain" description="GAF" evidence="3">
    <location>
        <begin position="330"/>
        <end position="477"/>
    </location>
</feature>
<dbReference type="EMBL" id="JASJOS010000007">
    <property type="protein sequence ID" value="MDJ1482383.1"/>
    <property type="molecule type" value="Genomic_DNA"/>
</dbReference>
<sequence>MRKIIKNNWLIVSFAAIVLLILVNIWITIRNNKVIEQNSQLEKHTEEVKLATQGILNGTVHTLDLGVRGYALTKDTNLLSPYKSALVKHEPLFRKIDSLLKEQHYDKLDSLQIVKHEVDKYIQFMGEMVALAEKDSMAAFTKMLKQDKGYDVWVKYAAFEKPVFAFQDQIKYKAQQNYQTAMYQNILIQIILLIITLPTVYFIIYRLRKESKERRMLLLELENYNQNYFFHSRTQTEQATEEISVKDILDNSIQNIRRASDFVKNIANGNYSVTWEGMTEAIREKNTTTLAGELLQMKEQMQQVKEEDQKRNWINEGLSYLGEILRKESDLTKISDRVLAELIKYLNANQGALFILQDENPAKPVLQLRAVYAYNRKKYLNKEIAPGEGLAGQAWQEADTIYLTQIPQDYIKISSGLGDARPNNLLIVPLKYDDKIQGVIELASFKTFQPHEIAFVEKLGESMAVTFASAKISEKTSRLLVETQHMTELMRAQEEEMRQNMEEMMATQEEMERKRHEYMQQVEQLKMENDELKKMTIA</sequence>
<evidence type="ECO:0000313" key="5">
    <source>
        <dbReference type="Proteomes" id="UP001241110"/>
    </source>
</evidence>
<evidence type="ECO:0000259" key="3">
    <source>
        <dbReference type="SMART" id="SM00065"/>
    </source>
</evidence>
<dbReference type="Pfam" id="PF13185">
    <property type="entry name" value="GAF_2"/>
    <property type="match status" value="1"/>
</dbReference>
<accession>A0AAE3QS21</accession>
<dbReference type="InterPro" id="IPR029016">
    <property type="entry name" value="GAF-like_dom_sf"/>
</dbReference>
<proteinExistence type="predicted"/>
<protein>
    <submittedName>
        <fullName evidence="4">GAF domain-containing protein</fullName>
    </submittedName>
</protein>
<dbReference type="Pfam" id="PF05227">
    <property type="entry name" value="CHASE3"/>
    <property type="match status" value="1"/>
</dbReference>
<name>A0AAE3QS21_9BACT</name>
<evidence type="ECO:0000256" key="2">
    <source>
        <dbReference type="SAM" id="Phobius"/>
    </source>
</evidence>
<organism evidence="4 5">
    <name type="scientific">Xanthocytophaga flava</name>
    <dbReference type="NCBI Taxonomy" id="3048013"/>
    <lineage>
        <taxon>Bacteria</taxon>
        <taxon>Pseudomonadati</taxon>
        <taxon>Bacteroidota</taxon>
        <taxon>Cytophagia</taxon>
        <taxon>Cytophagales</taxon>
        <taxon>Rhodocytophagaceae</taxon>
        <taxon>Xanthocytophaga</taxon>
    </lineage>
</organism>
<dbReference type="InterPro" id="IPR007891">
    <property type="entry name" value="CHASE3"/>
</dbReference>
<keyword evidence="2" id="KW-0812">Transmembrane</keyword>
<dbReference type="RefSeq" id="WP_313981432.1">
    <property type="nucleotide sequence ID" value="NZ_JASJOS010000007.1"/>
</dbReference>
<evidence type="ECO:0000256" key="1">
    <source>
        <dbReference type="SAM" id="Coils"/>
    </source>
</evidence>